<dbReference type="PANTHER" id="PTHR47338:SF20">
    <property type="entry name" value="ZN(II)2CYS6 TRANSCRIPTION FACTOR (EUROFUNG)"/>
    <property type="match status" value="1"/>
</dbReference>
<feature type="region of interest" description="Disordered" evidence="6">
    <location>
        <begin position="85"/>
        <end position="138"/>
    </location>
</feature>
<dbReference type="GO" id="GO:0000981">
    <property type="term" value="F:DNA-binding transcription factor activity, RNA polymerase II-specific"/>
    <property type="evidence" value="ECO:0007669"/>
    <property type="project" value="InterPro"/>
</dbReference>
<feature type="compositionally biased region" description="Polar residues" evidence="6">
    <location>
        <begin position="124"/>
        <end position="138"/>
    </location>
</feature>
<dbReference type="GO" id="GO:0003677">
    <property type="term" value="F:DNA binding"/>
    <property type="evidence" value="ECO:0007669"/>
    <property type="project" value="InterPro"/>
</dbReference>
<dbReference type="GO" id="GO:0005634">
    <property type="term" value="C:nucleus"/>
    <property type="evidence" value="ECO:0007669"/>
    <property type="project" value="UniProtKB-SubCell"/>
</dbReference>
<keyword evidence="3" id="KW-0805">Transcription regulation</keyword>
<dbReference type="GO" id="GO:0008270">
    <property type="term" value="F:zinc ion binding"/>
    <property type="evidence" value="ECO:0007669"/>
    <property type="project" value="InterPro"/>
</dbReference>
<dbReference type="eggNOG" id="ENOG502SID0">
    <property type="taxonomic scope" value="Eukaryota"/>
</dbReference>
<evidence type="ECO:0000256" key="4">
    <source>
        <dbReference type="ARBA" id="ARBA00023163"/>
    </source>
</evidence>
<evidence type="ECO:0000256" key="1">
    <source>
        <dbReference type="ARBA" id="ARBA00004123"/>
    </source>
</evidence>
<dbReference type="Pfam" id="PF04082">
    <property type="entry name" value="Fungal_trans"/>
    <property type="match status" value="1"/>
</dbReference>
<keyword evidence="2" id="KW-0479">Metal-binding</keyword>
<accession>M2NGY7</accession>
<dbReference type="PANTHER" id="PTHR47338">
    <property type="entry name" value="ZN(II)2CYS6 TRANSCRIPTION FACTOR (EUROFUNG)-RELATED"/>
    <property type="match status" value="1"/>
</dbReference>
<dbReference type="PROSITE" id="PS00463">
    <property type="entry name" value="ZN2_CY6_FUNGAL_1"/>
    <property type="match status" value="1"/>
</dbReference>
<dbReference type="AlphaFoldDB" id="M2NGY7"/>
<dbReference type="HOGENOM" id="CLU_023880_2_0_1"/>
<dbReference type="OMA" id="AANYAWY"/>
<dbReference type="InterPro" id="IPR007219">
    <property type="entry name" value="XnlR_reg_dom"/>
</dbReference>
<keyword evidence="4" id="KW-0804">Transcription</keyword>
<dbReference type="InterPro" id="IPR036864">
    <property type="entry name" value="Zn2-C6_fun-type_DNA-bd_sf"/>
</dbReference>
<gene>
    <name evidence="8" type="ORF">BAUCODRAFT_145643</name>
</gene>
<evidence type="ECO:0000313" key="8">
    <source>
        <dbReference type="EMBL" id="EMC98574.1"/>
    </source>
</evidence>
<dbReference type="Gene3D" id="4.10.240.10">
    <property type="entry name" value="Zn(2)-C6 fungal-type DNA-binding domain"/>
    <property type="match status" value="1"/>
</dbReference>
<dbReference type="GO" id="GO:0006351">
    <property type="term" value="P:DNA-templated transcription"/>
    <property type="evidence" value="ECO:0007669"/>
    <property type="project" value="InterPro"/>
</dbReference>
<evidence type="ECO:0000256" key="5">
    <source>
        <dbReference type="ARBA" id="ARBA00023242"/>
    </source>
</evidence>
<dbReference type="GeneID" id="19108611"/>
<protein>
    <recommendedName>
        <fullName evidence="7">Zn(2)-C6 fungal-type domain-containing protein</fullName>
    </recommendedName>
</protein>
<dbReference type="STRING" id="717646.M2NGY7"/>
<dbReference type="InterPro" id="IPR050815">
    <property type="entry name" value="TF_fung"/>
</dbReference>
<sequence length="582" mass="64024">MEIEPSFPQAQTASNAPLAPLACATCRKQKRKCDKQLPSCSLCLRIGRPCDYTEELRAGSAPSPEDFNALRQEVAELRNLLTRDPALSSTSGNNVATNSSYSDDSSAFHSNGPPTHGSLPNDILSPTGNGSQSGSTWPGPSSFPSLFFLDSNAFEYERFQIQAPYVRVPPGALSCLGSSTELRAMIEHYFDSVHSYFPIVSKIRLYQHLSNPLHEPGADIALLFMSMKLACNELPDGTPPQSQLYQDVKSFYHYIEAQNGFSIQLIQALALIGLYETGHAIYPAAYLTIGHAARLGIAMGIHERSVPQMLAKPTTWTEQEERRRVWWGVIVLDRYVNIGNKGKPFASADPSLASILPTDDASWDRGQMLATAPLALSASTSIRASPFARTCQASHLLGKVLRHINDKSLPLDYRFEEALQLSRTVRAFAMLLPEEAESDDPSHPTLCTSMALCYSAILELFDAYSCTERAVPNAPDTQVVMQEEAIRGISDFSAGALTLARRIRSFAERVGLGRLSPLVLDALYQATANYAWYVRESSDPSCAEHAAELKEVLVMCDRRWKVAGEYIRIIEATEFALASSIR</sequence>
<dbReference type="PROSITE" id="PS50048">
    <property type="entry name" value="ZN2_CY6_FUNGAL_2"/>
    <property type="match status" value="1"/>
</dbReference>
<dbReference type="OrthoDB" id="3862662at2759"/>
<evidence type="ECO:0000259" key="7">
    <source>
        <dbReference type="PROSITE" id="PS50048"/>
    </source>
</evidence>
<feature type="compositionally biased region" description="Polar residues" evidence="6">
    <location>
        <begin position="87"/>
        <end position="98"/>
    </location>
</feature>
<dbReference type="Pfam" id="PF00172">
    <property type="entry name" value="Zn_clus"/>
    <property type="match status" value="1"/>
</dbReference>
<dbReference type="InterPro" id="IPR001138">
    <property type="entry name" value="Zn2Cys6_DnaBD"/>
</dbReference>
<evidence type="ECO:0000313" key="9">
    <source>
        <dbReference type="Proteomes" id="UP000011761"/>
    </source>
</evidence>
<evidence type="ECO:0000256" key="3">
    <source>
        <dbReference type="ARBA" id="ARBA00023015"/>
    </source>
</evidence>
<feature type="domain" description="Zn(2)-C6 fungal-type" evidence="7">
    <location>
        <begin position="22"/>
        <end position="52"/>
    </location>
</feature>
<comment type="subcellular location">
    <subcellularLocation>
        <location evidence="1">Nucleus</location>
    </subcellularLocation>
</comment>
<keyword evidence="5" id="KW-0539">Nucleus</keyword>
<proteinExistence type="predicted"/>
<name>M2NGY7_BAUPA</name>
<evidence type="ECO:0000256" key="6">
    <source>
        <dbReference type="SAM" id="MobiDB-lite"/>
    </source>
</evidence>
<dbReference type="KEGG" id="bcom:BAUCODRAFT_145643"/>
<dbReference type="CDD" id="cd12148">
    <property type="entry name" value="fungal_TF_MHR"/>
    <property type="match status" value="1"/>
</dbReference>
<dbReference type="SMART" id="SM00066">
    <property type="entry name" value="GAL4"/>
    <property type="match status" value="1"/>
</dbReference>
<evidence type="ECO:0000256" key="2">
    <source>
        <dbReference type="ARBA" id="ARBA00022723"/>
    </source>
</evidence>
<dbReference type="SUPFAM" id="SSF57701">
    <property type="entry name" value="Zn2/Cys6 DNA-binding domain"/>
    <property type="match status" value="1"/>
</dbReference>
<dbReference type="CDD" id="cd00067">
    <property type="entry name" value="GAL4"/>
    <property type="match status" value="1"/>
</dbReference>
<reference evidence="8 9" key="1">
    <citation type="journal article" date="2012" name="PLoS Pathog.">
        <title>Diverse lifestyles and strategies of plant pathogenesis encoded in the genomes of eighteen Dothideomycetes fungi.</title>
        <authorList>
            <person name="Ohm R.A."/>
            <person name="Feau N."/>
            <person name="Henrissat B."/>
            <person name="Schoch C.L."/>
            <person name="Horwitz B.A."/>
            <person name="Barry K.W."/>
            <person name="Condon B.J."/>
            <person name="Copeland A.C."/>
            <person name="Dhillon B."/>
            <person name="Glaser F."/>
            <person name="Hesse C.N."/>
            <person name="Kosti I."/>
            <person name="LaButti K."/>
            <person name="Lindquist E.A."/>
            <person name="Lucas S."/>
            <person name="Salamov A.A."/>
            <person name="Bradshaw R.E."/>
            <person name="Ciuffetti L."/>
            <person name="Hamelin R.C."/>
            <person name="Kema G.H.J."/>
            <person name="Lawrence C."/>
            <person name="Scott J.A."/>
            <person name="Spatafora J.W."/>
            <person name="Turgeon B.G."/>
            <person name="de Wit P.J.G.M."/>
            <person name="Zhong S."/>
            <person name="Goodwin S.B."/>
            <person name="Grigoriev I.V."/>
        </authorList>
    </citation>
    <scope>NUCLEOTIDE SEQUENCE [LARGE SCALE GENOMIC DNA]</scope>
    <source>
        <strain evidence="8 9">UAMH 10762</strain>
    </source>
</reference>
<dbReference type="RefSeq" id="XP_007673811.1">
    <property type="nucleotide sequence ID" value="XM_007675621.1"/>
</dbReference>
<dbReference type="EMBL" id="KB445552">
    <property type="protein sequence ID" value="EMC98574.1"/>
    <property type="molecule type" value="Genomic_DNA"/>
</dbReference>
<organism evidence="8 9">
    <name type="scientific">Baudoinia panamericana (strain UAMH 10762)</name>
    <name type="common">Angels' share fungus</name>
    <name type="synonym">Baudoinia compniacensis (strain UAMH 10762)</name>
    <dbReference type="NCBI Taxonomy" id="717646"/>
    <lineage>
        <taxon>Eukaryota</taxon>
        <taxon>Fungi</taxon>
        <taxon>Dikarya</taxon>
        <taxon>Ascomycota</taxon>
        <taxon>Pezizomycotina</taxon>
        <taxon>Dothideomycetes</taxon>
        <taxon>Dothideomycetidae</taxon>
        <taxon>Mycosphaerellales</taxon>
        <taxon>Teratosphaeriaceae</taxon>
        <taxon>Baudoinia</taxon>
    </lineage>
</organism>
<dbReference type="SMART" id="SM00906">
    <property type="entry name" value="Fungal_trans"/>
    <property type="match status" value="1"/>
</dbReference>
<dbReference type="Proteomes" id="UP000011761">
    <property type="component" value="Unassembled WGS sequence"/>
</dbReference>
<keyword evidence="9" id="KW-1185">Reference proteome</keyword>